<proteinExistence type="predicted"/>
<dbReference type="AlphaFoldDB" id="A0A7V5U1A1"/>
<gene>
    <name evidence="1" type="ORF">ENK01_03345</name>
</gene>
<dbReference type="Proteomes" id="UP000885806">
    <property type="component" value="Unassembled WGS sequence"/>
</dbReference>
<dbReference type="InterPro" id="IPR012675">
    <property type="entry name" value="Beta-grasp_dom_sf"/>
</dbReference>
<dbReference type="SUPFAM" id="SSF54285">
    <property type="entry name" value="MoaD/ThiS"/>
    <property type="match status" value="1"/>
</dbReference>
<dbReference type="Pfam" id="PF02597">
    <property type="entry name" value="ThiS"/>
    <property type="match status" value="1"/>
</dbReference>
<sequence>MCMTILFFGRLSDRFGPQITCDLPDGIDDLAALTAWLEHRHDAKGLLTEPSIKVMVDKVLVHDNPKLKGSEEIGFLPPVGGG</sequence>
<name>A0A7V5U1A1_9PROT</name>
<protein>
    <submittedName>
        <fullName evidence="1">MoaD/ThiS family protein</fullName>
    </submittedName>
</protein>
<dbReference type="Gene3D" id="3.10.20.30">
    <property type="match status" value="1"/>
</dbReference>
<dbReference type="InterPro" id="IPR016155">
    <property type="entry name" value="Mopterin_synth/thiamin_S_b"/>
</dbReference>
<dbReference type="EMBL" id="DROP01000225">
    <property type="protein sequence ID" value="HHI88966.1"/>
    <property type="molecule type" value="Genomic_DNA"/>
</dbReference>
<evidence type="ECO:0000313" key="1">
    <source>
        <dbReference type="EMBL" id="HHI88966.1"/>
    </source>
</evidence>
<comment type="caution">
    <text evidence="1">The sequence shown here is derived from an EMBL/GenBank/DDBJ whole genome shotgun (WGS) entry which is preliminary data.</text>
</comment>
<dbReference type="InterPro" id="IPR003749">
    <property type="entry name" value="ThiS/MoaD-like"/>
</dbReference>
<reference evidence="1" key="1">
    <citation type="journal article" date="2020" name="mSystems">
        <title>Genome- and Community-Level Interaction Insights into Carbon Utilization and Element Cycling Functions of Hydrothermarchaeota in Hydrothermal Sediment.</title>
        <authorList>
            <person name="Zhou Z."/>
            <person name="Liu Y."/>
            <person name="Xu W."/>
            <person name="Pan J."/>
            <person name="Luo Z.H."/>
            <person name="Li M."/>
        </authorList>
    </citation>
    <scope>NUCLEOTIDE SEQUENCE [LARGE SCALE GENOMIC DNA]</scope>
    <source>
        <strain evidence="1">HyVt-538</strain>
    </source>
</reference>
<organism evidence="1">
    <name type="scientific">Hellea balneolensis</name>
    <dbReference type="NCBI Taxonomy" id="287478"/>
    <lineage>
        <taxon>Bacteria</taxon>
        <taxon>Pseudomonadati</taxon>
        <taxon>Pseudomonadota</taxon>
        <taxon>Alphaproteobacteria</taxon>
        <taxon>Maricaulales</taxon>
        <taxon>Robiginitomaculaceae</taxon>
        <taxon>Hellea</taxon>
    </lineage>
</organism>
<accession>A0A7V5U1A1</accession>
<dbReference type="CDD" id="cd00754">
    <property type="entry name" value="Ubl_MoaD"/>
    <property type="match status" value="1"/>
</dbReference>